<dbReference type="InterPro" id="IPR036679">
    <property type="entry name" value="FlgN-like_sf"/>
</dbReference>
<organism evidence="5">
    <name type="scientific">Sedimenticola thiotaurini</name>
    <dbReference type="NCBI Taxonomy" id="1543721"/>
    <lineage>
        <taxon>Bacteria</taxon>
        <taxon>Pseudomonadati</taxon>
        <taxon>Pseudomonadota</taxon>
        <taxon>Gammaproteobacteria</taxon>
        <taxon>Chromatiales</taxon>
        <taxon>Sedimenticolaceae</taxon>
        <taxon>Sedimenticola</taxon>
    </lineage>
</organism>
<dbReference type="Gene3D" id="1.20.58.300">
    <property type="entry name" value="FlgN-like"/>
    <property type="match status" value="1"/>
</dbReference>
<accession>A0A831RPA8</accession>
<keyword evidence="5" id="KW-0282">Flagellum</keyword>
<evidence type="ECO:0000256" key="4">
    <source>
        <dbReference type="SAM" id="MobiDB-lite"/>
    </source>
</evidence>
<reference evidence="5" key="1">
    <citation type="journal article" date="2020" name="mSystems">
        <title>Genome- and Community-Level Interaction Insights into Carbon Utilization and Element Cycling Functions of Hydrothermarchaeota in Hydrothermal Sediment.</title>
        <authorList>
            <person name="Zhou Z."/>
            <person name="Liu Y."/>
            <person name="Xu W."/>
            <person name="Pan J."/>
            <person name="Luo Z.H."/>
            <person name="Li M."/>
        </authorList>
    </citation>
    <scope>NUCLEOTIDE SEQUENCE [LARGE SCALE GENOMIC DNA]</scope>
    <source>
        <strain evidence="5">HyVt-443</strain>
    </source>
</reference>
<comment type="caution">
    <text evidence="5">The sequence shown here is derived from an EMBL/GenBank/DDBJ whole genome shotgun (WGS) entry which is preliminary data.</text>
</comment>
<keyword evidence="5" id="KW-0969">Cilium</keyword>
<dbReference type="Proteomes" id="UP000886251">
    <property type="component" value="Unassembled WGS sequence"/>
</dbReference>
<evidence type="ECO:0000256" key="3">
    <source>
        <dbReference type="ARBA" id="ARBA00022795"/>
    </source>
</evidence>
<dbReference type="GO" id="GO:0044780">
    <property type="term" value="P:bacterial-type flagellum assembly"/>
    <property type="evidence" value="ECO:0007669"/>
    <property type="project" value="InterPro"/>
</dbReference>
<evidence type="ECO:0000313" key="5">
    <source>
        <dbReference type="EMBL" id="HEB96204.1"/>
    </source>
</evidence>
<name>A0A831RPA8_9GAMM</name>
<dbReference type="InterPro" id="IPR007809">
    <property type="entry name" value="FlgN-like"/>
</dbReference>
<comment type="similarity">
    <text evidence="2">Belongs to the FlgN family.</text>
</comment>
<dbReference type="EMBL" id="DRKP01000080">
    <property type="protein sequence ID" value="HEB96204.1"/>
    <property type="molecule type" value="Genomic_DNA"/>
</dbReference>
<dbReference type="SUPFAM" id="SSF140566">
    <property type="entry name" value="FlgN-like"/>
    <property type="match status" value="1"/>
</dbReference>
<comment type="function">
    <text evidence="1">Required for the efficient initiation of filament assembly.</text>
</comment>
<proteinExistence type="inferred from homology"/>
<dbReference type="Pfam" id="PF05130">
    <property type="entry name" value="FlgN"/>
    <property type="match status" value="1"/>
</dbReference>
<protein>
    <submittedName>
        <fullName evidence="5">Flagellar protein FlgN</fullName>
    </submittedName>
</protein>
<keyword evidence="3" id="KW-1005">Bacterial flagellum biogenesis</keyword>
<keyword evidence="5" id="KW-0966">Cell projection</keyword>
<feature type="region of interest" description="Disordered" evidence="4">
    <location>
        <begin position="131"/>
        <end position="154"/>
    </location>
</feature>
<sequence length="154" mass="17122">MTGETTHLVAAEISCARELLQTLQQEYRALTSGDIDGIESASRSKQEQMQRLQQQMQHRDHLLRQQGLPPGPAGMEQWLERLDDADATTLWHELQQLAERLQEQNEINGGLVALSQRQVRQALELLVGRSGGSDTYGPAGGHHPGHRSQTLARA</sequence>
<evidence type="ECO:0000256" key="2">
    <source>
        <dbReference type="ARBA" id="ARBA00007703"/>
    </source>
</evidence>
<evidence type="ECO:0000256" key="1">
    <source>
        <dbReference type="ARBA" id="ARBA00002397"/>
    </source>
</evidence>
<dbReference type="AlphaFoldDB" id="A0A831RPA8"/>
<gene>
    <name evidence="5" type="ORF">ENI96_07220</name>
</gene>